<proteinExistence type="predicted"/>
<sequence length="181" mass="18857">MAQKPTHRVTFTPARLSVGQADGTACVVCKADYLAEAQGIPSVPVGTVNGAQVFACASHTEPAAEGKSNDWPAGEPATVRDAEASVCPAWCIEGPKRHHHHRGMPVLIARRDGDGLTLAEVLPFQVPGMLPRVVVDGPNDVAAVLTAGQARELLAVLEMTRGPGGDPFAEAVRLVLDAITA</sequence>
<protein>
    <submittedName>
        <fullName evidence="1">Uncharacterized protein</fullName>
    </submittedName>
</protein>
<organism evidence="1 2">
    <name type="scientific">Actinomadura rugatobispora</name>
    <dbReference type="NCBI Taxonomy" id="1994"/>
    <lineage>
        <taxon>Bacteria</taxon>
        <taxon>Bacillati</taxon>
        <taxon>Actinomycetota</taxon>
        <taxon>Actinomycetes</taxon>
        <taxon>Streptosporangiales</taxon>
        <taxon>Thermomonosporaceae</taxon>
        <taxon>Actinomadura</taxon>
    </lineage>
</organism>
<reference evidence="2" key="1">
    <citation type="journal article" date="2019" name="Int. J. Syst. Evol. Microbiol.">
        <title>The Global Catalogue of Microorganisms (GCM) 10K type strain sequencing project: providing services to taxonomists for standard genome sequencing and annotation.</title>
        <authorList>
            <consortium name="The Broad Institute Genomics Platform"/>
            <consortium name="The Broad Institute Genome Sequencing Center for Infectious Disease"/>
            <person name="Wu L."/>
            <person name="Ma J."/>
        </authorList>
    </citation>
    <scope>NUCLEOTIDE SEQUENCE [LARGE SCALE GENOMIC DNA]</scope>
    <source>
        <strain evidence="2">KCTC 42087</strain>
    </source>
</reference>
<evidence type="ECO:0000313" key="2">
    <source>
        <dbReference type="Proteomes" id="UP001596074"/>
    </source>
</evidence>
<keyword evidence="2" id="KW-1185">Reference proteome</keyword>
<dbReference type="Proteomes" id="UP001596074">
    <property type="component" value="Unassembled WGS sequence"/>
</dbReference>
<comment type="caution">
    <text evidence="1">The sequence shown here is derived from an EMBL/GenBank/DDBJ whole genome shotgun (WGS) entry which is preliminary data.</text>
</comment>
<dbReference type="EMBL" id="JBHSON010000037">
    <property type="protein sequence ID" value="MFC5748898.1"/>
    <property type="molecule type" value="Genomic_DNA"/>
</dbReference>
<name>A0ABW1A5I2_9ACTN</name>
<evidence type="ECO:0000313" key="1">
    <source>
        <dbReference type="EMBL" id="MFC5748898.1"/>
    </source>
</evidence>
<dbReference type="RefSeq" id="WP_378284596.1">
    <property type="nucleotide sequence ID" value="NZ_JBHSON010000037.1"/>
</dbReference>
<gene>
    <name evidence="1" type="ORF">ACFPZN_25055</name>
</gene>
<accession>A0ABW1A5I2</accession>